<accession>A0A852TA90</accession>
<protein>
    <submittedName>
        <fullName evidence="1">Uncharacterized protein</fullName>
    </submittedName>
</protein>
<gene>
    <name evidence="1" type="ORF">F4694_001038</name>
</gene>
<evidence type="ECO:0000313" key="1">
    <source>
        <dbReference type="EMBL" id="NYE04294.1"/>
    </source>
</evidence>
<dbReference type="Proteomes" id="UP000548423">
    <property type="component" value="Unassembled WGS sequence"/>
</dbReference>
<reference evidence="2" key="2">
    <citation type="submission" date="2020-08" db="EMBL/GenBank/DDBJ databases">
        <title>The Agave Microbiome: Exploring the role of microbial communities in plant adaptations to desert environments.</title>
        <authorList>
            <person name="Partida-Martinez L.P."/>
        </authorList>
    </citation>
    <scope>NUCLEOTIDE SEQUENCE [LARGE SCALE GENOMIC DNA]</scope>
    <source>
        <strain evidence="2">AT2.8</strain>
    </source>
</reference>
<evidence type="ECO:0000313" key="2">
    <source>
        <dbReference type="Proteomes" id="UP000548423"/>
    </source>
</evidence>
<reference evidence="2" key="1">
    <citation type="submission" date="2020-07" db="EMBL/GenBank/DDBJ databases">
        <authorList>
            <person name="Partida-Martinez L."/>
            <person name="Huntemann M."/>
            <person name="Clum A."/>
            <person name="Wang J."/>
            <person name="Palaniappan K."/>
            <person name="Ritter S."/>
            <person name="Chen I.-M."/>
            <person name="Stamatis D."/>
            <person name="Reddy T."/>
            <person name="O'Malley R."/>
            <person name="Daum C."/>
            <person name="Shapiro N."/>
            <person name="Ivanova N."/>
            <person name="Kyrpides N."/>
            <person name="Woyke T."/>
        </authorList>
    </citation>
    <scope>NUCLEOTIDE SEQUENCE [LARGE SCALE GENOMIC DNA]</scope>
    <source>
        <strain evidence="2">AT2.8</strain>
    </source>
</reference>
<name>A0A852TA90_9BACI</name>
<organism evidence="1 2">
    <name type="scientific">Neobacillus niacini</name>
    <dbReference type="NCBI Taxonomy" id="86668"/>
    <lineage>
        <taxon>Bacteria</taxon>
        <taxon>Bacillati</taxon>
        <taxon>Bacillota</taxon>
        <taxon>Bacilli</taxon>
        <taxon>Bacillales</taxon>
        <taxon>Bacillaceae</taxon>
        <taxon>Neobacillus</taxon>
    </lineage>
</organism>
<comment type="caution">
    <text evidence="1">The sequence shown here is derived from an EMBL/GenBank/DDBJ whole genome shotgun (WGS) entry which is preliminary data.</text>
</comment>
<dbReference type="EMBL" id="JACCBX010000002">
    <property type="protein sequence ID" value="NYE04294.1"/>
    <property type="molecule type" value="Genomic_DNA"/>
</dbReference>
<dbReference type="AlphaFoldDB" id="A0A852TA90"/>
<proteinExistence type="predicted"/>
<sequence>MERVTGKLSGSFPLNPRKISHFRIFKSIGGISPFIEAFFNPNYELSGISPPIYQRTSY</sequence>